<proteinExistence type="predicted"/>
<keyword evidence="2" id="KW-1185">Reference proteome</keyword>
<dbReference type="Proteomes" id="UP000235388">
    <property type="component" value="Unassembled WGS sequence"/>
</dbReference>
<gene>
    <name evidence="1" type="ORF">PCANC_15047</name>
</gene>
<name>A0A2N5U7Y2_9BASI</name>
<dbReference type="AlphaFoldDB" id="A0A2N5U7Y2"/>
<protein>
    <submittedName>
        <fullName evidence="1">Uncharacterized protein</fullName>
    </submittedName>
</protein>
<dbReference type="EMBL" id="PGCJ01000290">
    <property type="protein sequence ID" value="PLW33849.1"/>
    <property type="molecule type" value="Genomic_DNA"/>
</dbReference>
<organism evidence="1 2">
    <name type="scientific">Puccinia coronata f. sp. avenae</name>
    <dbReference type="NCBI Taxonomy" id="200324"/>
    <lineage>
        <taxon>Eukaryota</taxon>
        <taxon>Fungi</taxon>
        <taxon>Dikarya</taxon>
        <taxon>Basidiomycota</taxon>
        <taxon>Pucciniomycotina</taxon>
        <taxon>Pucciniomycetes</taxon>
        <taxon>Pucciniales</taxon>
        <taxon>Pucciniaceae</taxon>
        <taxon>Puccinia</taxon>
    </lineage>
</organism>
<reference evidence="1 2" key="1">
    <citation type="submission" date="2017-11" db="EMBL/GenBank/DDBJ databases">
        <title>De novo assembly and phasing of dikaryotic genomes from two isolates of Puccinia coronata f. sp. avenae, the causal agent of oat crown rust.</title>
        <authorList>
            <person name="Miller M.E."/>
            <person name="Zhang Y."/>
            <person name="Omidvar V."/>
            <person name="Sperschneider J."/>
            <person name="Schwessinger B."/>
            <person name="Raley C."/>
            <person name="Palmer J.M."/>
            <person name="Garnica D."/>
            <person name="Upadhyaya N."/>
            <person name="Rathjen J."/>
            <person name="Taylor J.M."/>
            <person name="Park R.F."/>
            <person name="Dodds P.N."/>
            <person name="Hirsch C.D."/>
            <person name="Kianian S.F."/>
            <person name="Figueroa M."/>
        </authorList>
    </citation>
    <scope>NUCLEOTIDE SEQUENCE [LARGE SCALE GENOMIC DNA]</scope>
    <source>
        <strain evidence="1">12NC29</strain>
    </source>
</reference>
<evidence type="ECO:0000313" key="1">
    <source>
        <dbReference type="EMBL" id="PLW33849.1"/>
    </source>
</evidence>
<evidence type="ECO:0000313" key="2">
    <source>
        <dbReference type="Proteomes" id="UP000235388"/>
    </source>
</evidence>
<sequence length="72" mass="8179">MPQKAASDLKRKISKLDSTAEPNTYKLDAPHKKDFRSIKKASLLVHFYEIIAFLSSSLISENPASFRLENLE</sequence>
<accession>A0A2N5U7Y2</accession>
<comment type="caution">
    <text evidence="1">The sequence shown here is derived from an EMBL/GenBank/DDBJ whole genome shotgun (WGS) entry which is preliminary data.</text>
</comment>